<proteinExistence type="predicted"/>
<reference evidence="1 2" key="1">
    <citation type="journal article" date="2018" name="Sci. Rep.">
        <title>Genomic signatures of local adaptation to the degree of environmental predictability in rotifers.</title>
        <authorList>
            <person name="Franch-Gras L."/>
            <person name="Hahn C."/>
            <person name="Garcia-Roger E.M."/>
            <person name="Carmona M.J."/>
            <person name="Serra M."/>
            <person name="Gomez A."/>
        </authorList>
    </citation>
    <scope>NUCLEOTIDE SEQUENCE [LARGE SCALE GENOMIC DNA]</scope>
    <source>
        <strain evidence="1">HYR1</strain>
    </source>
</reference>
<organism evidence="1 2">
    <name type="scientific">Brachionus plicatilis</name>
    <name type="common">Marine rotifer</name>
    <name type="synonym">Brachionus muelleri</name>
    <dbReference type="NCBI Taxonomy" id="10195"/>
    <lineage>
        <taxon>Eukaryota</taxon>
        <taxon>Metazoa</taxon>
        <taxon>Spiralia</taxon>
        <taxon>Gnathifera</taxon>
        <taxon>Rotifera</taxon>
        <taxon>Eurotatoria</taxon>
        <taxon>Monogononta</taxon>
        <taxon>Pseudotrocha</taxon>
        <taxon>Ploima</taxon>
        <taxon>Brachionidae</taxon>
        <taxon>Brachionus</taxon>
    </lineage>
</organism>
<evidence type="ECO:0000313" key="1">
    <source>
        <dbReference type="EMBL" id="RNA12274.1"/>
    </source>
</evidence>
<accession>A0A3M7QMI1</accession>
<dbReference type="AlphaFoldDB" id="A0A3M7QMI1"/>
<dbReference type="Proteomes" id="UP000276133">
    <property type="component" value="Unassembled WGS sequence"/>
</dbReference>
<name>A0A3M7QMI1_BRAPC</name>
<dbReference type="EMBL" id="REGN01005729">
    <property type="protein sequence ID" value="RNA12274.1"/>
    <property type="molecule type" value="Genomic_DNA"/>
</dbReference>
<evidence type="ECO:0000313" key="2">
    <source>
        <dbReference type="Proteomes" id="UP000276133"/>
    </source>
</evidence>
<gene>
    <name evidence="1" type="ORF">BpHYR1_016297</name>
</gene>
<sequence>MIGLKNRTNRYRPEHKFENIKRHEKVSILKYLEIISFENRYSSSKLNTFSEEEGLFLGRRYEIPKKLL</sequence>
<protein>
    <submittedName>
        <fullName evidence="1">Uncharacterized protein</fullName>
    </submittedName>
</protein>
<comment type="caution">
    <text evidence="1">The sequence shown here is derived from an EMBL/GenBank/DDBJ whole genome shotgun (WGS) entry which is preliminary data.</text>
</comment>
<keyword evidence="2" id="KW-1185">Reference proteome</keyword>